<dbReference type="EMBL" id="JAPDHZ010000006">
    <property type="protein sequence ID" value="MDG0794562.1"/>
    <property type="molecule type" value="Genomic_DNA"/>
</dbReference>
<dbReference type="Proteomes" id="UP001153387">
    <property type="component" value="Unassembled WGS sequence"/>
</dbReference>
<protein>
    <submittedName>
        <fullName evidence="2">ComF family protein</fullName>
    </submittedName>
</protein>
<organism evidence="2 3">
    <name type="scientific">Cohnella ginsengisoli</name>
    <dbReference type="NCBI Taxonomy" id="425004"/>
    <lineage>
        <taxon>Bacteria</taxon>
        <taxon>Bacillati</taxon>
        <taxon>Bacillota</taxon>
        <taxon>Bacilli</taxon>
        <taxon>Bacillales</taxon>
        <taxon>Paenibacillaceae</taxon>
        <taxon>Cohnella</taxon>
    </lineage>
</organism>
<evidence type="ECO:0000313" key="2">
    <source>
        <dbReference type="EMBL" id="MDG0794562.1"/>
    </source>
</evidence>
<sequence>MMRGLLRAVYELLHPVLQQCPVCLREVRGEPSLTPMPVRQPEARLLLNRLCGACRTRIPWIWAPMCPVCGRPGRCFDCLRRKLTYFNGVRCSVQYRDEMRDWLADYKYRGAERYTEVMAAMLSCAMEQLRNDFGGAFDLITAVPLAPGRLEERGFNQAERMAAAMAAWYGIPYRPLLKRTRDTEKQSGKARQGRIADMRGLFAPADGFAAARSPSGPLRILIADDIYTTGSTMNDCARAVLQAVPGAQVYGIAWSRS</sequence>
<dbReference type="PANTHER" id="PTHR47505">
    <property type="entry name" value="DNA UTILIZATION PROTEIN YHGH"/>
    <property type="match status" value="1"/>
</dbReference>
<evidence type="ECO:0000256" key="1">
    <source>
        <dbReference type="ARBA" id="ARBA00008007"/>
    </source>
</evidence>
<dbReference type="SUPFAM" id="SSF53271">
    <property type="entry name" value="PRTase-like"/>
    <property type="match status" value="1"/>
</dbReference>
<comment type="similarity">
    <text evidence="1">Belongs to the ComF/GntX family.</text>
</comment>
<name>A0A9X4KLT6_9BACL</name>
<dbReference type="PANTHER" id="PTHR47505:SF1">
    <property type="entry name" value="DNA UTILIZATION PROTEIN YHGH"/>
    <property type="match status" value="1"/>
</dbReference>
<proteinExistence type="inferred from homology"/>
<dbReference type="Gene3D" id="3.40.50.2020">
    <property type="match status" value="1"/>
</dbReference>
<dbReference type="AlphaFoldDB" id="A0A9X4KLT6"/>
<dbReference type="InterPro" id="IPR000836">
    <property type="entry name" value="PRTase_dom"/>
</dbReference>
<comment type="caution">
    <text evidence="2">The sequence shown here is derived from an EMBL/GenBank/DDBJ whole genome shotgun (WGS) entry which is preliminary data.</text>
</comment>
<dbReference type="CDD" id="cd06223">
    <property type="entry name" value="PRTases_typeI"/>
    <property type="match status" value="1"/>
</dbReference>
<evidence type="ECO:0000313" key="3">
    <source>
        <dbReference type="Proteomes" id="UP001153387"/>
    </source>
</evidence>
<dbReference type="InterPro" id="IPR051910">
    <property type="entry name" value="ComF/GntX_DNA_util-trans"/>
</dbReference>
<dbReference type="RefSeq" id="WP_277568295.1">
    <property type="nucleotide sequence ID" value="NZ_JAPDHZ010000006.1"/>
</dbReference>
<gene>
    <name evidence="2" type="ORF">OMP38_29780</name>
</gene>
<keyword evidence="3" id="KW-1185">Reference proteome</keyword>
<reference evidence="2 3" key="1">
    <citation type="submission" date="2022-10" db="EMBL/GenBank/DDBJ databases">
        <title>Comparative genomic analysis of Cohnella hashimotonis sp. nov., isolated from the International Space Station.</title>
        <authorList>
            <person name="Simpson A."/>
            <person name="Venkateswaran K."/>
        </authorList>
    </citation>
    <scope>NUCLEOTIDE SEQUENCE [LARGE SCALE GENOMIC DNA]</scope>
    <source>
        <strain evidence="2 3">DSM 18997</strain>
    </source>
</reference>
<dbReference type="InterPro" id="IPR029057">
    <property type="entry name" value="PRTase-like"/>
</dbReference>
<accession>A0A9X4KLT6</accession>